<sequence length="430" mass="48345">MRHACKCRRLPEHKQQLARTQTQKLAPSVKLKEAEKKYGPFAPVQPPTDPNGHPPSESPEANSEPIEPPAKKAKTGMVSNLFETAKGRARVVKHRALDLAIIKLICAAGLPMSIVGRLEWLEFLMIADSTYHPASREKLEYEQIVGEAEEVCHKQVEALRKEENLTISFDGSTTRGKHSIWTIHVSTEDRRVYFVEACEATKDHHTATWIHDLVFKTMNEIGPSRFSSVVSDSTSNTRGARQKLVKTFPTLVPLADICHHISNTIKDIVRVKFFQDVIAVVRKTIAKFHKSHIGISELEAARKLLGIKRGLEKIGKTRFATIIHSAKSVQRNLPALKKVAEWNNFNFGDLAEYFETHLSETTAQFEIRLTQLIAVGNTAAKALTILESNEASADDVYLLWHGLVAIIIEAMKKHKFPESVQDEILRILNH</sequence>
<keyword evidence="2" id="KW-1185">Reference proteome</keyword>
<dbReference type="EMBL" id="ML209819">
    <property type="protein sequence ID" value="TFK57954.1"/>
    <property type="molecule type" value="Genomic_DNA"/>
</dbReference>
<evidence type="ECO:0000313" key="1">
    <source>
        <dbReference type="EMBL" id="TFK57954.1"/>
    </source>
</evidence>
<proteinExistence type="predicted"/>
<name>A0ACD2ZX57_9AGAR</name>
<protein>
    <submittedName>
        <fullName evidence="1">Uncharacterized protein</fullName>
    </submittedName>
</protein>
<organism evidence="1 2">
    <name type="scientific">Pluteus cervinus</name>
    <dbReference type="NCBI Taxonomy" id="181527"/>
    <lineage>
        <taxon>Eukaryota</taxon>
        <taxon>Fungi</taxon>
        <taxon>Dikarya</taxon>
        <taxon>Basidiomycota</taxon>
        <taxon>Agaricomycotina</taxon>
        <taxon>Agaricomycetes</taxon>
        <taxon>Agaricomycetidae</taxon>
        <taxon>Agaricales</taxon>
        <taxon>Pluteineae</taxon>
        <taxon>Pluteaceae</taxon>
        <taxon>Pluteus</taxon>
    </lineage>
</organism>
<dbReference type="Proteomes" id="UP000308600">
    <property type="component" value="Unassembled WGS sequence"/>
</dbReference>
<evidence type="ECO:0000313" key="2">
    <source>
        <dbReference type="Proteomes" id="UP000308600"/>
    </source>
</evidence>
<accession>A0ACD2ZX57</accession>
<gene>
    <name evidence="1" type="ORF">BDN72DRAFT_966451</name>
</gene>
<reference evidence="1 2" key="1">
    <citation type="journal article" date="2019" name="Nat. Ecol. Evol.">
        <title>Megaphylogeny resolves global patterns of mushroom evolution.</title>
        <authorList>
            <person name="Varga T."/>
            <person name="Krizsan K."/>
            <person name="Foldi C."/>
            <person name="Dima B."/>
            <person name="Sanchez-Garcia M."/>
            <person name="Sanchez-Ramirez S."/>
            <person name="Szollosi G.J."/>
            <person name="Szarkandi J.G."/>
            <person name="Papp V."/>
            <person name="Albert L."/>
            <person name="Andreopoulos W."/>
            <person name="Angelini C."/>
            <person name="Antonin V."/>
            <person name="Barry K.W."/>
            <person name="Bougher N.L."/>
            <person name="Buchanan P."/>
            <person name="Buyck B."/>
            <person name="Bense V."/>
            <person name="Catcheside P."/>
            <person name="Chovatia M."/>
            <person name="Cooper J."/>
            <person name="Damon W."/>
            <person name="Desjardin D."/>
            <person name="Finy P."/>
            <person name="Geml J."/>
            <person name="Haridas S."/>
            <person name="Hughes K."/>
            <person name="Justo A."/>
            <person name="Karasinski D."/>
            <person name="Kautmanova I."/>
            <person name="Kiss B."/>
            <person name="Kocsube S."/>
            <person name="Kotiranta H."/>
            <person name="LaButti K.M."/>
            <person name="Lechner B.E."/>
            <person name="Liimatainen K."/>
            <person name="Lipzen A."/>
            <person name="Lukacs Z."/>
            <person name="Mihaltcheva S."/>
            <person name="Morgado L.N."/>
            <person name="Niskanen T."/>
            <person name="Noordeloos M.E."/>
            <person name="Ohm R.A."/>
            <person name="Ortiz-Santana B."/>
            <person name="Ovrebo C."/>
            <person name="Racz N."/>
            <person name="Riley R."/>
            <person name="Savchenko A."/>
            <person name="Shiryaev A."/>
            <person name="Soop K."/>
            <person name="Spirin V."/>
            <person name="Szebenyi C."/>
            <person name="Tomsovsky M."/>
            <person name="Tulloss R.E."/>
            <person name="Uehling J."/>
            <person name="Grigoriev I.V."/>
            <person name="Vagvolgyi C."/>
            <person name="Papp T."/>
            <person name="Martin F.M."/>
            <person name="Miettinen O."/>
            <person name="Hibbett D.S."/>
            <person name="Nagy L.G."/>
        </authorList>
    </citation>
    <scope>NUCLEOTIDE SEQUENCE [LARGE SCALE GENOMIC DNA]</scope>
    <source>
        <strain evidence="1 2">NL-1719</strain>
    </source>
</reference>
<feature type="non-terminal residue" evidence="1">
    <location>
        <position position="430"/>
    </location>
</feature>